<organism evidence="3 4">
    <name type="scientific">Nephila pilipes</name>
    <name type="common">Giant wood spider</name>
    <name type="synonym">Nephila maculata</name>
    <dbReference type="NCBI Taxonomy" id="299642"/>
    <lineage>
        <taxon>Eukaryota</taxon>
        <taxon>Metazoa</taxon>
        <taxon>Ecdysozoa</taxon>
        <taxon>Arthropoda</taxon>
        <taxon>Chelicerata</taxon>
        <taxon>Arachnida</taxon>
        <taxon>Araneae</taxon>
        <taxon>Araneomorphae</taxon>
        <taxon>Entelegynae</taxon>
        <taxon>Araneoidea</taxon>
        <taxon>Nephilidae</taxon>
        <taxon>Nephila</taxon>
    </lineage>
</organism>
<comment type="caution">
    <text evidence="3">The sequence shown here is derived from an EMBL/GenBank/DDBJ whole genome shotgun (WGS) entry which is preliminary data.</text>
</comment>
<dbReference type="OrthoDB" id="409956at2759"/>
<dbReference type="PROSITE" id="PS50802">
    <property type="entry name" value="OTU"/>
    <property type="match status" value="1"/>
</dbReference>
<dbReference type="GO" id="GO:0016579">
    <property type="term" value="P:protein deubiquitination"/>
    <property type="evidence" value="ECO:0007669"/>
    <property type="project" value="TreeGrafter"/>
</dbReference>
<feature type="domain" description="OTU" evidence="2">
    <location>
        <begin position="44"/>
        <end position="169"/>
    </location>
</feature>
<dbReference type="Pfam" id="PF02338">
    <property type="entry name" value="OTU"/>
    <property type="match status" value="1"/>
</dbReference>
<dbReference type="GO" id="GO:0004843">
    <property type="term" value="F:cysteine-type deubiquitinase activity"/>
    <property type="evidence" value="ECO:0007669"/>
    <property type="project" value="TreeGrafter"/>
</dbReference>
<keyword evidence="4" id="KW-1185">Reference proteome</keyword>
<protein>
    <submittedName>
        <fullName evidence="3">OTU domain-containing protein</fullName>
    </submittedName>
</protein>
<reference evidence="3" key="1">
    <citation type="submission" date="2020-08" db="EMBL/GenBank/DDBJ databases">
        <title>Multicomponent nature underlies the extraordinary mechanical properties of spider dragline silk.</title>
        <authorList>
            <person name="Kono N."/>
            <person name="Nakamura H."/>
            <person name="Mori M."/>
            <person name="Yoshida Y."/>
            <person name="Ohtoshi R."/>
            <person name="Malay A.D."/>
            <person name="Moran D.A.P."/>
            <person name="Tomita M."/>
            <person name="Numata K."/>
            <person name="Arakawa K."/>
        </authorList>
    </citation>
    <scope>NUCLEOTIDE SEQUENCE</scope>
</reference>
<dbReference type="InterPro" id="IPR038765">
    <property type="entry name" value="Papain-like_cys_pep_sf"/>
</dbReference>
<dbReference type="SUPFAM" id="SSF54001">
    <property type="entry name" value="Cysteine proteinases"/>
    <property type="match status" value="1"/>
</dbReference>
<dbReference type="InterPro" id="IPR003323">
    <property type="entry name" value="OTU_dom"/>
</dbReference>
<dbReference type="Proteomes" id="UP000887013">
    <property type="component" value="Unassembled WGS sequence"/>
</dbReference>
<dbReference type="EMBL" id="BMAW01038925">
    <property type="protein sequence ID" value="GFU53754.1"/>
    <property type="molecule type" value="Genomic_DNA"/>
</dbReference>
<proteinExistence type="predicted"/>
<feature type="compositionally biased region" description="Basic residues" evidence="1">
    <location>
        <begin position="1"/>
        <end position="28"/>
    </location>
</feature>
<dbReference type="PANTHER" id="PTHR12419">
    <property type="entry name" value="OTU DOMAIN CONTAINING PROTEIN"/>
    <property type="match status" value="1"/>
</dbReference>
<dbReference type="InterPro" id="IPR050704">
    <property type="entry name" value="Peptidase_C85-like"/>
</dbReference>
<evidence type="ECO:0000313" key="4">
    <source>
        <dbReference type="Proteomes" id="UP000887013"/>
    </source>
</evidence>
<gene>
    <name evidence="3" type="primary">AVEN_19389_1</name>
    <name evidence="3" type="ORF">NPIL_652061</name>
</gene>
<evidence type="ECO:0000259" key="2">
    <source>
        <dbReference type="PROSITE" id="PS50802"/>
    </source>
</evidence>
<name>A0A8X6QXI3_NEPPI</name>
<evidence type="ECO:0000256" key="1">
    <source>
        <dbReference type="SAM" id="MobiDB-lite"/>
    </source>
</evidence>
<evidence type="ECO:0000313" key="3">
    <source>
        <dbReference type="EMBL" id="GFU53754.1"/>
    </source>
</evidence>
<feature type="region of interest" description="Disordered" evidence="1">
    <location>
        <begin position="1"/>
        <end position="34"/>
    </location>
</feature>
<accession>A0A8X6QXI3</accession>
<dbReference type="Gene3D" id="3.90.70.80">
    <property type="match status" value="1"/>
</dbReference>
<sequence length="216" mass="25295">MRTKASSRRRLKTPYGRKQKMAPRRKKTPSPDTDTYIHHSGAKFQIFSITGDGNCLFRAMAYFAFGRQSEHAFVRNEVVKYVCDNWDRFKNFTAEEEMPVYRKRMSSSGTFGSEKEIVAFTEVFDCKVIVYFKDSPERDPLVFGDSSTECFVLYSGMTDCGHYDVLHPKTRSTCNILIHKQSIRHLRRRTREQFGSHLNCFNYTNQKGHFNTLFFL</sequence>
<dbReference type="AlphaFoldDB" id="A0A8X6QXI3"/>
<dbReference type="CDD" id="cd22757">
    <property type="entry name" value="OTU_P87_VP80-like"/>
    <property type="match status" value="1"/>
</dbReference>